<dbReference type="AlphaFoldDB" id="A0A7V8FP55"/>
<proteinExistence type="predicted"/>
<dbReference type="InterPro" id="IPR006860">
    <property type="entry name" value="FecR"/>
</dbReference>
<gene>
    <name evidence="2" type="primary">fecR_5</name>
    <name evidence="2" type="ORF">GAK30_01821</name>
</gene>
<reference evidence="3" key="1">
    <citation type="journal article" date="2020" name="MBio">
        <title>Horizontal gene transfer to a defensive symbiont with a reduced genome amongst a multipartite beetle microbiome.</title>
        <authorList>
            <person name="Waterworth S.C."/>
            <person name="Florez L.V."/>
            <person name="Rees E.R."/>
            <person name="Hertweck C."/>
            <person name="Kaltenpoth M."/>
            <person name="Kwan J.C."/>
        </authorList>
    </citation>
    <scope>NUCLEOTIDE SEQUENCE [LARGE SCALE GENOMIC DNA]</scope>
</reference>
<dbReference type="Gene3D" id="2.60.120.1440">
    <property type="match status" value="1"/>
</dbReference>
<evidence type="ECO:0000313" key="3">
    <source>
        <dbReference type="Proteomes" id="UP000461670"/>
    </source>
</evidence>
<accession>A0A7V8FP55</accession>
<name>A0A7V8FP55_9BURK</name>
<protein>
    <submittedName>
        <fullName evidence="2">Protein FecR</fullName>
    </submittedName>
</protein>
<evidence type="ECO:0000259" key="1">
    <source>
        <dbReference type="Pfam" id="PF04773"/>
    </source>
</evidence>
<dbReference type="Pfam" id="PF04773">
    <property type="entry name" value="FecR"/>
    <property type="match status" value="1"/>
</dbReference>
<dbReference type="GO" id="GO:0016989">
    <property type="term" value="F:sigma factor antagonist activity"/>
    <property type="evidence" value="ECO:0007669"/>
    <property type="project" value="TreeGrafter"/>
</dbReference>
<dbReference type="EMBL" id="WNDQ01000021">
    <property type="protein sequence ID" value="KAF1021471.1"/>
    <property type="molecule type" value="Genomic_DNA"/>
</dbReference>
<dbReference type="PANTHER" id="PTHR30273:SF2">
    <property type="entry name" value="PROTEIN FECR"/>
    <property type="match status" value="1"/>
</dbReference>
<comment type="caution">
    <text evidence="2">The sequence shown here is derived from an EMBL/GenBank/DDBJ whole genome shotgun (WGS) entry which is preliminary data.</text>
</comment>
<feature type="domain" description="FecR protein" evidence="1">
    <location>
        <begin position="139"/>
        <end position="234"/>
    </location>
</feature>
<dbReference type="Proteomes" id="UP000461670">
    <property type="component" value="Unassembled WGS sequence"/>
</dbReference>
<evidence type="ECO:0000313" key="2">
    <source>
        <dbReference type="EMBL" id="KAF1021471.1"/>
    </source>
</evidence>
<dbReference type="InterPro" id="IPR012373">
    <property type="entry name" value="Ferrdict_sens_TM"/>
</dbReference>
<dbReference type="PIRSF" id="PIRSF018266">
    <property type="entry name" value="FecR"/>
    <property type="match status" value="1"/>
</dbReference>
<sequence length="360" mass="39802">MSARPPVRPPRASGNDLDRVALEWFVRERRGLSVPERAALTTWLASHPDHPAALARWRDDGSRLDQLPQQCLAQIRQSLEHDKNWQTQRAGLQPFGPRHATGLHRRHALAVAATTLGVSALGLALWRHWERPIWQQQFASRRGQQLSLVLPDGSRVQIDTQTQLTAQLFPGRRYVHLSGGQAAFHVAPDAERPFHVWAGDTRVTVVGTRFTVRHTPDIPGRPGVQVAVTEGRVQIETVDVVTGHRRGMLGADVSVAAGQQVASDGAGHLRAVAQADPNRTMAWRRQRVRLDDVTLAQAVAEFERYGDTHLRIASPGVAAPRITGTFNALDLRNFLQALPQVLPVRLLAQADGWTDIVLRG</sequence>
<organism evidence="2 3">
    <name type="scientific">Paracidovorax wautersii</name>
    <dbReference type="NCBI Taxonomy" id="1177982"/>
    <lineage>
        <taxon>Bacteria</taxon>
        <taxon>Pseudomonadati</taxon>
        <taxon>Pseudomonadota</taxon>
        <taxon>Betaproteobacteria</taxon>
        <taxon>Burkholderiales</taxon>
        <taxon>Comamonadaceae</taxon>
        <taxon>Paracidovorax</taxon>
    </lineage>
</organism>
<dbReference type="PANTHER" id="PTHR30273">
    <property type="entry name" value="PERIPLASMIC SIGNAL SENSOR AND SIGMA FACTOR ACTIVATOR FECR-RELATED"/>
    <property type="match status" value="1"/>
</dbReference>